<proteinExistence type="inferred from homology"/>
<evidence type="ECO:0000256" key="7">
    <source>
        <dbReference type="SAM" id="Phobius"/>
    </source>
</evidence>
<evidence type="ECO:0000256" key="2">
    <source>
        <dbReference type="ARBA" id="ARBA00005551"/>
    </source>
</evidence>
<feature type="transmembrane region" description="Helical" evidence="7">
    <location>
        <begin position="174"/>
        <end position="191"/>
    </location>
</feature>
<keyword evidence="5 7" id="KW-1133">Transmembrane helix</keyword>
<evidence type="ECO:0000259" key="8">
    <source>
        <dbReference type="Pfam" id="PF00999"/>
    </source>
</evidence>
<dbReference type="PANTHER" id="PTHR42751">
    <property type="entry name" value="SODIUM/HYDROGEN EXCHANGER FAMILY/TRKA DOMAIN PROTEIN"/>
    <property type="match status" value="1"/>
</dbReference>
<evidence type="ECO:0000256" key="3">
    <source>
        <dbReference type="ARBA" id="ARBA00022448"/>
    </source>
</evidence>
<feature type="transmembrane region" description="Helical" evidence="7">
    <location>
        <begin position="110"/>
        <end position="130"/>
    </location>
</feature>
<sequence>MNVTLAFGLFLLILFSVGVIGQKMFKIPDILLFIALGIFISPFFHEIKVIEAAGEVGLVLLFFLLGMKFPLKNLGAGSKKVWKAGLLDAVLGIVATTVLSRLFGLEWKEALLIGGIVFATSSSITAKLLEDKNRAETNESEFILLVLVFEDLVAPILLTVLIGFRGGDFTFSDFGFILTKIVLLAVVAVALSKVLFKRIEHFLESIKHEDSFIVLVAGIALTYGGIAILLGLSEVIGAFLAGIMLSDVMVKEKIAKVTLPVRNIFLPFFFLSFGMQIKLTAEIPYLTLLIVLLFWSVAQKIMVGYFGGRWYGLSKRESLSSGLSLTQRGEFSVIMAGLAAGHLKIFAGIYILVIALLGTILFQAAPKLNRAIFSKVAERKED</sequence>
<evidence type="ECO:0000256" key="4">
    <source>
        <dbReference type="ARBA" id="ARBA00022692"/>
    </source>
</evidence>
<dbReference type="EMBL" id="QNQT01000008">
    <property type="protein sequence ID" value="RDU35866.1"/>
    <property type="molecule type" value="Genomic_DNA"/>
</dbReference>
<feature type="transmembrane region" description="Helical" evidence="7">
    <location>
        <begin position="212"/>
        <end position="245"/>
    </location>
</feature>
<feature type="transmembrane region" description="Helical" evidence="7">
    <location>
        <begin position="31"/>
        <end position="64"/>
    </location>
</feature>
<evidence type="ECO:0000313" key="9">
    <source>
        <dbReference type="EMBL" id="RDU35866.1"/>
    </source>
</evidence>
<keyword evidence="4 7" id="KW-0812">Transmembrane</keyword>
<dbReference type="InterPro" id="IPR006153">
    <property type="entry name" value="Cation/H_exchanger_TM"/>
</dbReference>
<dbReference type="OrthoDB" id="9781411at2"/>
<dbReference type="GO" id="GO:0016020">
    <property type="term" value="C:membrane"/>
    <property type="evidence" value="ECO:0007669"/>
    <property type="project" value="UniProtKB-SubCell"/>
</dbReference>
<comment type="similarity">
    <text evidence="2">Belongs to the monovalent cation:proton antiporter 2 (CPA2) transporter (TC 2.A.37) family.</text>
</comment>
<dbReference type="GO" id="GO:1902600">
    <property type="term" value="P:proton transmembrane transport"/>
    <property type="evidence" value="ECO:0007669"/>
    <property type="project" value="InterPro"/>
</dbReference>
<protein>
    <submittedName>
        <fullName evidence="9">Cation:proton antiporter</fullName>
    </submittedName>
</protein>
<feature type="transmembrane region" description="Helical" evidence="7">
    <location>
        <begin position="285"/>
        <end position="306"/>
    </location>
</feature>
<gene>
    <name evidence="9" type="ORF">DRW41_16670</name>
</gene>
<feature type="transmembrane region" description="Helical" evidence="7">
    <location>
        <begin position="142"/>
        <end position="162"/>
    </location>
</feature>
<dbReference type="Pfam" id="PF00999">
    <property type="entry name" value="Na_H_Exchanger"/>
    <property type="match status" value="1"/>
</dbReference>
<evidence type="ECO:0000256" key="6">
    <source>
        <dbReference type="ARBA" id="ARBA00023136"/>
    </source>
</evidence>
<organism evidence="9 10">
    <name type="scientific">Neobacillus piezotolerans</name>
    <dbReference type="NCBI Taxonomy" id="2259171"/>
    <lineage>
        <taxon>Bacteria</taxon>
        <taxon>Bacillati</taxon>
        <taxon>Bacillota</taxon>
        <taxon>Bacilli</taxon>
        <taxon>Bacillales</taxon>
        <taxon>Bacillaceae</taxon>
        <taxon>Neobacillus</taxon>
    </lineage>
</organism>
<dbReference type="GO" id="GO:0015297">
    <property type="term" value="F:antiporter activity"/>
    <property type="evidence" value="ECO:0007669"/>
    <property type="project" value="InterPro"/>
</dbReference>
<dbReference type="InterPro" id="IPR038770">
    <property type="entry name" value="Na+/solute_symporter_sf"/>
</dbReference>
<evidence type="ECO:0000256" key="1">
    <source>
        <dbReference type="ARBA" id="ARBA00004141"/>
    </source>
</evidence>
<dbReference type="RefSeq" id="WP_115453241.1">
    <property type="nucleotide sequence ID" value="NZ_QNQT01000008.1"/>
</dbReference>
<feature type="transmembrane region" description="Helical" evidence="7">
    <location>
        <begin position="85"/>
        <end position="104"/>
    </location>
</feature>
<keyword evidence="3" id="KW-0813">Transport</keyword>
<keyword evidence="6 7" id="KW-0472">Membrane</keyword>
<feature type="domain" description="Cation/H+ exchanger transmembrane" evidence="8">
    <location>
        <begin position="12"/>
        <end position="362"/>
    </location>
</feature>
<dbReference type="PANTHER" id="PTHR42751:SF6">
    <property type="entry name" value="CONSERVED INTEGRAL MEMBRANE TRANSPORT PROTEIN-RELATED"/>
    <property type="match status" value="1"/>
</dbReference>
<keyword evidence="10" id="KW-1185">Reference proteome</keyword>
<evidence type="ECO:0000256" key="5">
    <source>
        <dbReference type="ARBA" id="ARBA00022989"/>
    </source>
</evidence>
<evidence type="ECO:0000313" key="10">
    <source>
        <dbReference type="Proteomes" id="UP000257144"/>
    </source>
</evidence>
<comment type="subcellular location">
    <subcellularLocation>
        <location evidence="1">Membrane</location>
        <topology evidence="1">Multi-pass membrane protein</topology>
    </subcellularLocation>
</comment>
<dbReference type="Proteomes" id="UP000257144">
    <property type="component" value="Unassembled WGS sequence"/>
</dbReference>
<dbReference type="Gene3D" id="1.20.1530.20">
    <property type="match status" value="1"/>
</dbReference>
<comment type="caution">
    <text evidence="9">The sequence shown here is derived from an EMBL/GenBank/DDBJ whole genome shotgun (WGS) entry which is preliminary data.</text>
</comment>
<accession>A0A3D8GP60</accession>
<feature type="transmembrane region" description="Helical" evidence="7">
    <location>
        <begin position="257"/>
        <end position="273"/>
    </location>
</feature>
<reference evidence="9 10" key="1">
    <citation type="submission" date="2018-07" db="EMBL/GenBank/DDBJ databases">
        <title>Bacillus sp. YLB-04 draft genome sequence.</title>
        <authorList>
            <person name="Yu L."/>
            <person name="Tang X."/>
        </authorList>
    </citation>
    <scope>NUCLEOTIDE SEQUENCE [LARGE SCALE GENOMIC DNA]</scope>
    <source>
        <strain evidence="9 10">YLB-04</strain>
    </source>
</reference>
<name>A0A3D8GP60_9BACI</name>
<dbReference type="AlphaFoldDB" id="A0A3D8GP60"/>
<feature type="transmembrane region" description="Helical" evidence="7">
    <location>
        <begin position="345"/>
        <end position="365"/>
    </location>
</feature>